<feature type="transmembrane region" description="Helical" evidence="7">
    <location>
        <begin position="105"/>
        <end position="125"/>
    </location>
</feature>
<comment type="subcellular location">
    <subcellularLocation>
        <location evidence="1">Cell membrane</location>
        <topology evidence="1">Multi-pass membrane protein</topology>
    </subcellularLocation>
</comment>
<feature type="transmembrane region" description="Helical" evidence="7">
    <location>
        <begin position="298"/>
        <end position="316"/>
    </location>
</feature>
<feature type="transmembrane region" description="Helical" evidence="7">
    <location>
        <begin position="146"/>
        <end position="167"/>
    </location>
</feature>
<keyword evidence="2" id="KW-0813">Transport</keyword>
<evidence type="ECO:0000313" key="10">
    <source>
        <dbReference type="Proteomes" id="UP001299409"/>
    </source>
</evidence>
<dbReference type="Pfam" id="PF07690">
    <property type="entry name" value="MFS_1"/>
    <property type="match status" value="1"/>
</dbReference>
<feature type="transmembrane region" description="Helical" evidence="7">
    <location>
        <begin position="173"/>
        <end position="195"/>
    </location>
</feature>
<keyword evidence="10" id="KW-1185">Reference proteome</keyword>
<evidence type="ECO:0000256" key="1">
    <source>
        <dbReference type="ARBA" id="ARBA00004651"/>
    </source>
</evidence>
<evidence type="ECO:0000313" key="9">
    <source>
        <dbReference type="EMBL" id="MCB5445892.1"/>
    </source>
</evidence>
<evidence type="ECO:0000256" key="5">
    <source>
        <dbReference type="ARBA" id="ARBA00022989"/>
    </source>
</evidence>
<reference evidence="9 10" key="1">
    <citation type="submission" date="2021-10" db="EMBL/GenBank/DDBJ databases">
        <title>Collection of gut derived symbiotic bacterial strains cultured from healthy donors.</title>
        <authorList>
            <person name="Lin H."/>
            <person name="Littmann E."/>
            <person name="Claire K."/>
            <person name="Pamer E."/>
        </authorList>
    </citation>
    <scope>NUCLEOTIDE SEQUENCE [LARGE SCALE GENOMIC DNA]</scope>
    <source>
        <strain evidence="9 10">MSK.17.68</strain>
    </source>
</reference>
<name>A0ABS8CXH5_9FIRM</name>
<sequence>MTSSTKSKNGTWIIFQIVMIALAWEVVYMIPFIQYTLYDPMLNALQCSNTQLGFLLSIYGLGNVFGAPIGGWLADKFDYKKITLWSVILNGVISILFAFNMNYTFALITWVACSVTSLVMNYPSIVKLLRVVGKDMPGKIFGFNEAAVGVISTILGAILLYVCTRFVDAAAGMKWAMIVLGIISFISALLLWVAVKDVDVNSAIAVEKPEQEPQEKIGAKDFLVVLKAPETWLVAIGIFCAYSFSCTMSYFTPYVTDVLGGSVALGGALAIIRQHGLKLVGAPFGGILADKLKSPTKVLLIVYIGGIITILLFLRLPATASMAVFIALTFVVGIIAYMGKGVYYAVQNELNIPIKYAATTTGIGAILGFSPDVFLFVLIGHWIDTYGALGYTYTFLFQLGIMVVGVFSALFILRRKKKMQEKQEAC</sequence>
<dbReference type="SUPFAM" id="SSF103473">
    <property type="entry name" value="MFS general substrate transporter"/>
    <property type="match status" value="1"/>
</dbReference>
<evidence type="ECO:0000256" key="2">
    <source>
        <dbReference type="ARBA" id="ARBA00022448"/>
    </source>
</evidence>
<dbReference type="EMBL" id="JAJBMB010000005">
    <property type="protein sequence ID" value="MCB5445892.1"/>
    <property type="molecule type" value="Genomic_DNA"/>
</dbReference>
<feature type="transmembrane region" description="Helical" evidence="7">
    <location>
        <begin position="232"/>
        <end position="252"/>
    </location>
</feature>
<dbReference type="InterPro" id="IPR036259">
    <property type="entry name" value="MFS_trans_sf"/>
</dbReference>
<evidence type="ECO:0000256" key="3">
    <source>
        <dbReference type="ARBA" id="ARBA00022475"/>
    </source>
</evidence>
<keyword evidence="6 7" id="KW-0472">Membrane</keyword>
<dbReference type="Gene3D" id="1.20.1250.20">
    <property type="entry name" value="MFS general substrate transporter like domains"/>
    <property type="match status" value="2"/>
</dbReference>
<feature type="transmembrane region" description="Helical" evidence="7">
    <location>
        <begin position="82"/>
        <end position="99"/>
    </location>
</feature>
<accession>A0ABS8CXH5</accession>
<feature type="transmembrane region" description="Helical" evidence="7">
    <location>
        <begin position="395"/>
        <end position="413"/>
    </location>
</feature>
<keyword evidence="3" id="KW-1003">Cell membrane</keyword>
<evidence type="ECO:0000256" key="4">
    <source>
        <dbReference type="ARBA" id="ARBA00022692"/>
    </source>
</evidence>
<dbReference type="CDD" id="cd06174">
    <property type="entry name" value="MFS"/>
    <property type="match status" value="1"/>
</dbReference>
<dbReference type="InterPro" id="IPR020846">
    <property type="entry name" value="MFS_dom"/>
</dbReference>
<dbReference type="PANTHER" id="PTHR23517">
    <property type="entry name" value="RESISTANCE PROTEIN MDTM, PUTATIVE-RELATED-RELATED"/>
    <property type="match status" value="1"/>
</dbReference>
<dbReference type="InterPro" id="IPR050171">
    <property type="entry name" value="MFS_Transporters"/>
</dbReference>
<gene>
    <name evidence="9" type="ORF">LIP50_06700</name>
</gene>
<feature type="transmembrane region" description="Helical" evidence="7">
    <location>
        <begin position="322"/>
        <end position="346"/>
    </location>
</feature>
<feature type="transmembrane region" description="Helical" evidence="7">
    <location>
        <begin position="358"/>
        <end position="383"/>
    </location>
</feature>
<organism evidence="9 10">
    <name type="scientific">Intestinibacter bartlettii</name>
    <dbReference type="NCBI Taxonomy" id="261299"/>
    <lineage>
        <taxon>Bacteria</taxon>
        <taxon>Bacillati</taxon>
        <taxon>Bacillota</taxon>
        <taxon>Clostridia</taxon>
        <taxon>Peptostreptococcales</taxon>
        <taxon>Peptostreptococcaceae</taxon>
        <taxon>Intestinibacter</taxon>
    </lineage>
</organism>
<keyword evidence="4 7" id="KW-0812">Transmembrane</keyword>
<dbReference type="PROSITE" id="PS50850">
    <property type="entry name" value="MFS"/>
    <property type="match status" value="1"/>
</dbReference>
<comment type="caution">
    <text evidence="9">The sequence shown here is derived from an EMBL/GenBank/DDBJ whole genome shotgun (WGS) entry which is preliminary data.</text>
</comment>
<dbReference type="InterPro" id="IPR011701">
    <property type="entry name" value="MFS"/>
</dbReference>
<feature type="domain" description="Major facilitator superfamily (MFS) profile" evidence="8">
    <location>
        <begin position="11"/>
        <end position="417"/>
    </location>
</feature>
<evidence type="ECO:0000256" key="7">
    <source>
        <dbReference type="SAM" id="Phobius"/>
    </source>
</evidence>
<proteinExistence type="predicted"/>
<evidence type="ECO:0000259" key="8">
    <source>
        <dbReference type="PROSITE" id="PS50850"/>
    </source>
</evidence>
<keyword evidence="5 7" id="KW-1133">Transmembrane helix</keyword>
<dbReference type="Proteomes" id="UP001299409">
    <property type="component" value="Unassembled WGS sequence"/>
</dbReference>
<feature type="transmembrane region" description="Helical" evidence="7">
    <location>
        <begin position="12"/>
        <end position="33"/>
    </location>
</feature>
<protein>
    <submittedName>
        <fullName evidence="9">MFS transporter</fullName>
    </submittedName>
</protein>
<dbReference type="RefSeq" id="WP_226914654.1">
    <property type="nucleotide sequence ID" value="NZ_BAABXU010000001.1"/>
</dbReference>
<feature type="transmembrane region" description="Helical" evidence="7">
    <location>
        <begin position="53"/>
        <end position="75"/>
    </location>
</feature>
<evidence type="ECO:0000256" key="6">
    <source>
        <dbReference type="ARBA" id="ARBA00023136"/>
    </source>
</evidence>